<accession>E4NBI9</accession>
<dbReference type="InterPro" id="IPR042099">
    <property type="entry name" value="ANL_N_sf"/>
</dbReference>
<dbReference type="InterPro" id="IPR045851">
    <property type="entry name" value="AMP-bd_C_sf"/>
</dbReference>
<dbReference type="InterPro" id="IPR040097">
    <property type="entry name" value="FAAL/FAAC"/>
</dbReference>
<keyword evidence="7" id="KW-1185">Reference proteome</keyword>
<evidence type="ECO:0000313" key="6">
    <source>
        <dbReference type="EMBL" id="BAJ28570.1"/>
    </source>
</evidence>
<keyword evidence="2" id="KW-0436">Ligase</keyword>
<reference evidence="6 7" key="1">
    <citation type="journal article" date="2010" name="DNA Res.">
        <title>Genome sequence of Kitasatospora setae NBRC 14216T: an evolutionary snapshot of the family Streptomycetaceae.</title>
        <authorList>
            <person name="Ichikawa N."/>
            <person name="Oguchi A."/>
            <person name="Ikeda H."/>
            <person name="Ishikawa J."/>
            <person name="Kitani S."/>
            <person name="Watanabe Y."/>
            <person name="Nakamura S."/>
            <person name="Katano Y."/>
            <person name="Kishi E."/>
            <person name="Sasagawa M."/>
            <person name="Ankai A."/>
            <person name="Fukui S."/>
            <person name="Hashimoto Y."/>
            <person name="Kamata S."/>
            <person name="Otoguro M."/>
            <person name="Tanikawa S."/>
            <person name="Nihira T."/>
            <person name="Horinouchi S."/>
            <person name="Ohnishi Y."/>
            <person name="Hayakawa M."/>
            <person name="Kuzuyama T."/>
            <person name="Arisawa A."/>
            <person name="Nomoto F."/>
            <person name="Miura H."/>
            <person name="Takahashi Y."/>
            <person name="Fujita N."/>
        </authorList>
    </citation>
    <scope>NUCLEOTIDE SEQUENCE [LARGE SCALE GENOMIC DNA]</scope>
    <source>
        <strain evidence="7">ATCC 33774 / DSM 43861 / JCM 3304 / KCC A-0304 / NBRC 14216 / KM-6054</strain>
    </source>
</reference>
<dbReference type="Gene3D" id="3.40.50.12780">
    <property type="entry name" value="N-terminal domain of ligase-like"/>
    <property type="match status" value="1"/>
</dbReference>
<evidence type="ECO:0000259" key="5">
    <source>
        <dbReference type="Pfam" id="PF00501"/>
    </source>
</evidence>
<dbReference type="KEGG" id="ksk:KSE_27590"/>
<feature type="domain" description="AMP-dependent synthetase/ligase" evidence="5">
    <location>
        <begin position="73"/>
        <end position="447"/>
    </location>
</feature>
<gene>
    <name evidence="6" type="ordered locus">KSE_27590</name>
</gene>
<evidence type="ECO:0000313" key="7">
    <source>
        <dbReference type="Proteomes" id="UP000007076"/>
    </source>
</evidence>
<proteinExistence type="inferred from homology"/>
<evidence type="ECO:0000256" key="2">
    <source>
        <dbReference type="ARBA" id="ARBA00022598"/>
    </source>
</evidence>
<dbReference type="InterPro" id="IPR020845">
    <property type="entry name" value="AMP-binding_CS"/>
</dbReference>
<evidence type="ECO:0000256" key="4">
    <source>
        <dbReference type="ARBA" id="ARBA00023098"/>
    </source>
</evidence>
<dbReference type="AlphaFoldDB" id="E4NBI9"/>
<dbReference type="GO" id="GO:0071766">
    <property type="term" value="P:Actinobacterium-type cell wall biogenesis"/>
    <property type="evidence" value="ECO:0007669"/>
    <property type="project" value="UniProtKB-ARBA"/>
</dbReference>
<dbReference type="HOGENOM" id="CLU_000022_23_7_11"/>
<name>E4NBI9_KITSK</name>
<dbReference type="InterPro" id="IPR000873">
    <property type="entry name" value="AMP-dep_synth/lig_dom"/>
</dbReference>
<keyword evidence="3" id="KW-0276">Fatty acid metabolism</keyword>
<dbReference type="STRING" id="452652.KSE_27590"/>
<dbReference type="PANTHER" id="PTHR22754">
    <property type="entry name" value="DISCO-INTERACTING PROTEIN 2 DIP2 -RELATED"/>
    <property type="match status" value="1"/>
</dbReference>
<dbReference type="EMBL" id="AP010968">
    <property type="protein sequence ID" value="BAJ28570.1"/>
    <property type="molecule type" value="Genomic_DNA"/>
</dbReference>
<dbReference type="GO" id="GO:0005886">
    <property type="term" value="C:plasma membrane"/>
    <property type="evidence" value="ECO:0007669"/>
    <property type="project" value="TreeGrafter"/>
</dbReference>
<dbReference type="FunFam" id="3.40.50.12780:FF:000013">
    <property type="entry name" value="Long-chain-fatty-acid--AMP ligase FadD32"/>
    <property type="match status" value="1"/>
</dbReference>
<comment type="similarity">
    <text evidence="1">Belongs to the ATP-dependent AMP-binding enzyme family.</text>
</comment>
<protein>
    <recommendedName>
        <fullName evidence="5">AMP-dependent synthetase/ligase domain-containing protein</fullName>
    </recommendedName>
</protein>
<keyword evidence="4" id="KW-0443">Lipid metabolism</keyword>
<sequence>MNGPVTLVEALARHAVERPGREALVVLREDPESRAPRSRPGVRLPGLLVPRGLVQERDEPVRRGGRLAPLLATRTDYAELDAAARRLAVLLADRGVAGGRVLVLQSETANFVSSVLGCLYAGAVAVPAPVPGNRRNHDERTLGILKDAAISLVLTDRAAAPGISRLIAEAGHGGVPCLAVDAIEQPDPADWRMPALDPDAPAVLQYTSGSTGDPRGVMVSHRNLAANQRAVTALLGTGPEDRIGGWLPLHHDMGLIGQLMHPLWLGATSVHLPAELFMRHPVHWLRTVSEHRLTVSGGPDIGYELCRRRVTERQLEGVDLSGWRTAVNAAEDVRPTTLDGFARRFEPYGFRPEAFLPAYGLAEATLAVTGGRRGRTGPLAADAAALEQHRLTGPLPGRPVRELVGCGRPGPEGPELRIVDPQTREELPEGRIGEVWVRGESVAAGYWKRPLENNATFRAVTAAGAEGFLRTGDLGVLRDGELYLTGRLKELLLVAGRNLYPQDIERGAQQLSSRLGAGVVFSAGPRDGLVLVQEVRPGGRADLDLPALNLSLRVFVSREFEVRIGNVLLVRPGTVRRTTSGKLERSTMRSLLLAGRLRPLHQVLDPEVAELVEAASPTARKDRT</sequence>
<dbReference type="PATRIC" id="fig|452652.3.peg.2764"/>
<dbReference type="RefSeq" id="WP_014135883.1">
    <property type="nucleotide sequence ID" value="NC_016109.1"/>
</dbReference>
<dbReference type="Pfam" id="PF00501">
    <property type="entry name" value="AMP-binding"/>
    <property type="match status" value="1"/>
</dbReference>
<dbReference type="eggNOG" id="COG0318">
    <property type="taxonomic scope" value="Bacteria"/>
</dbReference>
<dbReference type="SUPFAM" id="SSF56801">
    <property type="entry name" value="Acetyl-CoA synthetase-like"/>
    <property type="match status" value="1"/>
</dbReference>
<dbReference type="Gene3D" id="3.30.300.30">
    <property type="match status" value="1"/>
</dbReference>
<evidence type="ECO:0000256" key="1">
    <source>
        <dbReference type="ARBA" id="ARBA00006432"/>
    </source>
</evidence>
<dbReference type="Proteomes" id="UP000007076">
    <property type="component" value="Chromosome"/>
</dbReference>
<organism evidence="6 7">
    <name type="scientific">Kitasatospora setae (strain ATCC 33774 / DSM 43861 / JCM 3304 / KCC A-0304 / NBRC 14216 / KM-6054)</name>
    <name type="common">Streptomyces setae</name>
    <dbReference type="NCBI Taxonomy" id="452652"/>
    <lineage>
        <taxon>Bacteria</taxon>
        <taxon>Bacillati</taxon>
        <taxon>Actinomycetota</taxon>
        <taxon>Actinomycetes</taxon>
        <taxon>Kitasatosporales</taxon>
        <taxon>Streptomycetaceae</taxon>
        <taxon>Kitasatospora</taxon>
    </lineage>
</organism>
<dbReference type="GO" id="GO:0006633">
    <property type="term" value="P:fatty acid biosynthetic process"/>
    <property type="evidence" value="ECO:0007669"/>
    <property type="project" value="TreeGrafter"/>
</dbReference>
<evidence type="ECO:0000256" key="3">
    <source>
        <dbReference type="ARBA" id="ARBA00022832"/>
    </source>
</evidence>
<dbReference type="PROSITE" id="PS00455">
    <property type="entry name" value="AMP_BINDING"/>
    <property type="match status" value="1"/>
</dbReference>
<dbReference type="GO" id="GO:0070566">
    <property type="term" value="F:adenylyltransferase activity"/>
    <property type="evidence" value="ECO:0007669"/>
    <property type="project" value="TreeGrafter"/>
</dbReference>
<dbReference type="PANTHER" id="PTHR22754:SF32">
    <property type="entry name" value="DISCO-INTERACTING PROTEIN 2"/>
    <property type="match status" value="1"/>
</dbReference>
<dbReference type="CDD" id="cd05931">
    <property type="entry name" value="FAAL"/>
    <property type="match status" value="1"/>
</dbReference>
<dbReference type="GO" id="GO:0016874">
    <property type="term" value="F:ligase activity"/>
    <property type="evidence" value="ECO:0007669"/>
    <property type="project" value="UniProtKB-KW"/>
</dbReference>